<accession>A0A1R0FUR3</accession>
<dbReference type="Proteomes" id="UP000605024">
    <property type="component" value="Unassembled WGS sequence"/>
</dbReference>
<dbReference type="Proteomes" id="UP000185597">
    <property type="component" value="Unassembled WGS sequence"/>
</dbReference>
<name>A0A1R0FUR3_CITBR</name>
<evidence type="ECO:0000313" key="4">
    <source>
        <dbReference type="Proteomes" id="UP000605024"/>
    </source>
</evidence>
<protein>
    <submittedName>
        <fullName evidence="1">Uncharacterized protein</fullName>
    </submittedName>
</protein>
<dbReference type="AlphaFoldDB" id="A0A1R0FUR3"/>
<comment type="caution">
    <text evidence="1">The sequence shown here is derived from an EMBL/GenBank/DDBJ whole genome shotgun (WGS) entry which is preliminary data.</text>
</comment>
<dbReference type="OrthoDB" id="6472149at2"/>
<sequence length="72" mass="8211">MNQETENAIQAQAKRCSDEIRKAMKVKPKPNWNETVPPILKKHHEKIKPLGITLLEFVGKIGRMNGRFGVES</sequence>
<reference evidence="2 3" key="1">
    <citation type="submission" date="2017-01" db="EMBL/GenBank/DDBJ databases">
        <title>First report of the plasmid-mediated mcr-1 gene in Citrobacter freudii.</title>
        <authorList>
            <person name="Liu J."/>
            <person name="Yang Y."/>
            <person name="Li Y."/>
            <person name="Liu D."/>
            <person name="Tuo H."/>
            <person name="Davis M."/>
            <person name="Zhang A."/>
        </authorList>
    </citation>
    <scope>NUCLEOTIDE SEQUENCE [LARGE SCALE GENOMIC DNA]</scope>
    <source>
        <strain evidence="2 3">SCC4</strain>
    </source>
</reference>
<evidence type="ECO:0000313" key="1">
    <source>
        <dbReference type="EMBL" id="MBD3125447.1"/>
    </source>
</evidence>
<reference evidence="1" key="2">
    <citation type="submission" date="2020-09" db="EMBL/GenBank/DDBJ databases">
        <title>Characterization of IncC plasmids in Enterobacterales of food-producing animals originating from China.</title>
        <authorList>
            <person name="Zhang Y."/>
            <person name="Lei C.-W."/>
        </authorList>
    </citation>
    <scope>NUCLEOTIDE SEQUENCE</scope>
    <source>
        <strain evidence="1">CC1</strain>
    </source>
</reference>
<evidence type="ECO:0000313" key="2">
    <source>
        <dbReference type="EMBL" id="OLY68385.1"/>
    </source>
</evidence>
<evidence type="ECO:0000313" key="3">
    <source>
        <dbReference type="Proteomes" id="UP000185597"/>
    </source>
</evidence>
<organism evidence="1 4">
    <name type="scientific">Citrobacter braakii</name>
    <dbReference type="NCBI Taxonomy" id="57706"/>
    <lineage>
        <taxon>Bacteria</taxon>
        <taxon>Pseudomonadati</taxon>
        <taxon>Pseudomonadota</taxon>
        <taxon>Gammaproteobacteria</taxon>
        <taxon>Enterobacterales</taxon>
        <taxon>Enterobacteriaceae</taxon>
        <taxon>Citrobacter</taxon>
        <taxon>Citrobacter freundii complex</taxon>
    </lineage>
</organism>
<gene>
    <name evidence="2" type="ORF">BWD41_16505</name>
    <name evidence="1" type="ORF">ID160_22570</name>
</gene>
<dbReference type="RefSeq" id="WP_049003108.1">
    <property type="nucleotide sequence ID" value="NZ_CP099366.1"/>
</dbReference>
<dbReference type="EMBL" id="JACXSK010000021">
    <property type="protein sequence ID" value="MBD3125447.1"/>
    <property type="molecule type" value="Genomic_DNA"/>
</dbReference>
<proteinExistence type="predicted"/>
<dbReference type="EMBL" id="MTCP01000007">
    <property type="protein sequence ID" value="OLY68385.1"/>
    <property type="molecule type" value="Genomic_DNA"/>
</dbReference>